<accession>X0VP65</accession>
<organism evidence="1">
    <name type="scientific">marine sediment metagenome</name>
    <dbReference type="NCBI Taxonomy" id="412755"/>
    <lineage>
        <taxon>unclassified sequences</taxon>
        <taxon>metagenomes</taxon>
        <taxon>ecological metagenomes</taxon>
    </lineage>
</organism>
<dbReference type="EMBL" id="BARS01032921">
    <property type="protein sequence ID" value="GAG20000.1"/>
    <property type="molecule type" value="Genomic_DNA"/>
</dbReference>
<comment type="caution">
    <text evidence="1">The sequence shown here is derived from an EMBL/GenBank/DDBJ whole genome shotgun (WGS) entry which is preliminary data.</text>
</comment>
<protein>
    <submittedName>
        <fullName evidence="1">Uncharacterized protein</fullName>
    </submittedName>
</protein>
<evidence type="ECO:0000313" key="1">
    <source>
        <dbReference type="EMBL" id="GAG20000.1"/>
    </source>
</evidence>
<proteinExistence type="predicted"/>
<dbReference type="AlphaFoldDB" id="X0VP65"/>
<gene>
    <name evidence="1" type="ORF">S01H1_51041</name>
</gene>
<sequence length="34" mass="3759">MKSPAGGLKQAAARFLNLIDQKHQHHQVGKYTGQ</sequence>
<reference evidence="1" key="1">
    <citation type="journal article" date="2014" name="Front. Microbiol.">
        <title>High frequency of phylogenetically diverse reductive dehalogenase-homologous genes in deep subseafloor sedimentary metagenomes.</title>
        <authorList>
            <person name="Kawai M."/>
            <person name="Futagami T."/>
            <person name="Toyoda A."/>
            <person name="Takaki Y."/>
            <person name="Nishi S."/>
            <person name="Hori S."/>
            <person name="Arai W."/>
            <person name="Tsubouchi T."/>
            <person name="Morono Y."/>
            <person name="Uchiyama I."/>
            <person name="Ito T."/>
            <person name="Fujiyama A."/>
            <person name="Inagaki F."/>
            <person name="Takami H."/>
        </authorList>
    </citation>
    <scope>NUCLEOTIDE SEQUENCE</scope>
    <source>
        <strain evidence="1">Expedition CK06-06</strain>
    </source>
</reference>
<feature type="non-terminal residue" evidence="1">
    <location>
        <position position="34"/>
    </location>
</feature>
<name>X0VP65_9ZZZZ</name>